<evidence type="ECO:0000313" key="1">
    <source>
        <dbReference type="EMBL" id="KAI3746535.1"/>
    </source>
</evidence>
<organism evidence="1 2">
    <name type="scientific">Arctium lappa</name>
    <name type="common">Greater burdock</name>
    <name type="synonym">Lappa major</name>
    <dbReference type="NCBI Taxonomy" id="4217"/>
    <lineage>
        <taxon>Eukaryota</taxon>
        <taxon>Viridiplantae</taxon>
        <taxon>Streptophyta</taxon>
        <taxon>Embryophyta</taxon>
        <taxon>Tracheophyta</taxon>
        <taxon>Spermatophyta</taxon>
        <taxon>Magnoliopsida</taxon>
        <taxon>eudicotyledons</taxon>
        <taxon>Gunneridae</taxon>
        <taxon>Pentapetalae</taxon>
        <taxon>asterids</taxon>
        <taxon>campanulids</taxon>
        <taxon>Asterales</taxon>
        <taxon>Asteraceae</taxon>
        <taxon>Carduoideae</taxon>
        <taxon>Cardueae</taxon>
        <taxon>Arctiinae</taxon>
        <taxon>Arctium</taxon>
    </lineage>
</organism>
<evidence type="ECO:0000313" key="2">
    <source>
        <dbReference type="Proteomes" id="UP001055879"/>
    </source>
</evidence>
<protein>
    <submittedName>
        <fullName evidence="1">Uncharacterized protein</fullName>
    </submittedName>
</protein>
<reference evidence="1 2" key="2">
    <citation type="journal article" date="2022" name="Mol. Ecol. Resour.">
        <title>The genomes of chicory, endive, great burdock and yacon provide insights into Asteraceae paleo-polyploidization history and plant inulin production.</title>
        <authorList>
            <person name="Fan W."/>
            <person name="Wang S."/>
            <person name="Wang H."/>
            <person name="Wang A."/>
            <person name="Jiang F."/>
            <person name="Liu H."/>
            <person name="Zhao H."/>
            <person name="Xu D."/>
            <person name="Zhang Y."/>
        </authorList>
    </citation>
    <scope>NUCLEOTIDE SEQUENCE [LARGE SCALE GENOMIC DNA]</scope>
    <source>
        <strain evidence="2">cv. Niubang</strain>
    </source>
</reference>
<comment type="caution">
    <text evidence="1">The sequence shown here is derived from an EMBL/GenBank/DDBJ whole genome shotgun (WGS) entry which is preliminary data.</text>
</comment>
<proteinExistence type="predicted"/>
<dbReference type="EMBL" id="CM042049">
    <property type="protein sequence ID" value="KAI3746535.1"/>
    <property type="molecule type" value="Genomic_DNA"/>
</dbReference>
<dbReference type="Proteomes" id="UP001055879">
    <property type="component" value="Linkage Group LG03"/>
</dbReference>
<reference evidence="2" key="1">
    <citation type="journal article" date="2022" name="Mol. Ecol. Resour.">
        <title>The genomes of chicory, endive, great burdock and yacon provide insights into Asteraceae palaeo-polyploidization history and plant inulin production.</title>
        <authorList>
            <person name="Fan W."/>
            <person name="Wang S."/>
            <person name="Wang H."/>
            <person name="Wang A."/>
            <person name="Jiang F."/>
            <person name="Liu H."/>
            <person name="Zhao H."/>
            <person name="Xu D."/>
            <person name="Zhang Y."/>
        </authorList>
    </citation>
    <scope>NUCLEOTIDE SEQUENCE [LARGE SCALE GENOMIC DNA]</scope>
    <source>
        <strain evidence="2">cv. Niubang</strain>
    </source>
</reference>
<gene>
    <name evidence="1" type="ORF">L6452_08969</name>
</gene>
<sequence length="159" mass="17311">MMALKGMGGVPMFRFIAPDDSTVMVGLACGSLSGIASSTVSFLLDLVRRQMQLEGAAGWGRVYNTGVFAPSTELAAGKWEDVNVNVSHTGYWWDFEKTTNKYLKWKEKGVGAGDELSKNNIGVVVTLRAPIILVGFCFFTYVVHLKCLHVGNHHGVVTI</sequence>
<name>A0ACB9DJ29_ARCLA</name>
<accession>A0ACB9DJ29</accession>
<keyword evidence="2" id="KW-1185">Reference proteome</keyword>